<dbReference type="SUPFAM" id="SSF50978">
    <property type="entry name" value="WD40 repeat-like"/>
    <property type="match status" value="1"/>
</dbReference>
<proteinExistence type="predicted"/>
<dbReference type="Gene3D" id="3.30.420.10">
    <property type="entry name" value="Ribonuclease H-like superfamily/Ribonuclease H"/>
    <property type="match status" value="1"/>
</dbReference>
<dbReference type="GO" id="GO:0000289">
    <property type="term" value="P:nuclear-transcribed mRNA poly(A) tail shortening"/>
    <property type="evidence" value="ECO:0007669"/>
    <property type="project" value="TreeGrafter"/>
</dbReference>
<evidence type="ECO:0000313" key="3">
    <source>
        <dbReference type="Proteomes" id="UP000005237"/>
    </source>
</evidence>
<organism evidence="2 3">
    <name type="scientific">Caenorhabditis japonica</name>
    <dbReference type="NCBI Taxonomy" id="281687"/>
    <lineage>
        <taxon>Eukaryota</taxon>
        <taxon>Metazoa</taxon>
        <taxon>Ecdysozoa</taxon>
        <taxon>Nematoda</taxon>
        <taxon>Chromadorea</taxon>
        <taxon>Rhabditida</taxon>
        <taxon>Rhabditina</taxon>
        <taxon>Rhabditomorpha</taxon>
        <taxon>Rhabditoidea</taxon>
        <taxon>Rhabditidae</taxon>
        <taxon>Peloderinae</taxon>
        <taxon>Caenorhabditis</taxon>
    </lineage>
</organism>
<dbReference type="PROSITE" id="PS50235">
    <property type="entry name" value="USP_3"/>
    <property type="match status" value="1"/>
</dbReference>
<keyword evidence="3" id="KW-1185">Reference proteome</keyword>
<feature type="domain" description="USP" evidence="1">
    <location>
        <begin position="490"/>
        <end position="871"/>
    </location>
</feature>
<dbReference type="InterPro" id="IPR036397">
    <property type="entry name" value="RNaseH_sf"/>
</dbReference>
<reference evidence="2" key="2">
    <citation type="submission" date="2022-06" db="UniProtKB">
        <authorList>
            <consortium name="EnsemblMetazoa"/>
        </authorList>
    </citation>
    <scope>IDENTIFICATION</scope>
    <source>
        <strain evidence="2">DF5081</strain>
    </source>
</reference>
<reference evidence="3" key="1">
    <citation type="submission" date="2010-08" db="EMBL/GenBank/DDBJ databases">
        <authorList>
            <consortium name="Caenorhabditis japonica Sequencing Consortium"/>
            <person name="Wilson R.K."/>
        </authorList>
    </citation>
    <scope>NUCLEOTIDE SEQUENCE [LARGE SCALE GENOMIC DNA]</scope>
    <source>
        <strain evidence="3">DF5081</strain>
    </source>
</reference>
<dbReference type="Pfam" id="PF13423">
    <property type="entry name" value="UCH_1"/>
    <property type="match status" value="1"/>
</dbReference>
<dbReference type="PANTHER" id="PTHR15728">
    <property type="entry name" value="DEADENYLATION COMPLEX CATALYTIC SUBUNIT PAN2"/>
    <property type="match status" value="1"/>
</dbReference>
<dbReference type="GO" id="GO:0003676">
    <property type="term" value="F:nucleic acid binding"/>
    <property type="evidence" value="ECO:0007669"/>
    <property type="project" value="InterPro"/>
</dbReference>
<dbReference type="InterPro" id="IPR015943">
    <property type="entry name" value="WD40/YVTN_repeat-like_dom_sf"/>
</dbReference>
<dbReference type="InterPro" id="IPR028881">
    <property type="entry name" value="PAN2_UCH_dom"/>
</dbReference>
<accession>A0A8R1HXT5</accession>
<dbReference type="InterPro" id="IPR028889">
    <property type="entry name" value="USP"/>
</dbReference>
<dbReference type="GO" id="GO:0031251">
    <property type="term" value="C:PAN complex"/>
    <property type="evidence" value="ECO:0007669"/>
    <property type="project" value="TreeGrafter"/>
</dbReference>
<dbReference type="InterPro" id="IPR038765">
    <property type="entry name" value="Papain-like_cys_pep_sf"/>
</dbReference>
<dbReference type="Pfam" id="PF20770">
    <property type="entry name" value="PAN2_N"/>
    <property type="match status" value="1"/>
</dbReference>
<dbReference type="EnsemblMetazoa" id="CJA11590.1">
    <property type="protein sequence ID" value="CJA11590.1"/>
    <property type="gene ID" value="WBGene00130794"/>
</dbReference>
<dbReference type="OMA" id="TQELLWT"/>
<dbReference type="Proteomes" id="UP000005237">
    <property type="component" value="Unassembled WGS sequence"/>
</dbReference>
<dbReference type="Gene3D" id="3.90.70.10">
    <property type="entry name" value="Cysteine proteinases"/>
    <property type="match status" value="1"/>
</dbReference>
<evidence type="ECO:0000259" key="1">
    <source>
        <dbReference type="PROSITE" id="PS50235"/>
    </source>
</evidence>
<dbReference type="SUPFAM" id="SSF53098">
    <property type="entry name" value="Ribonuclease H-like"/>
    <property type="match status" value="1"/>
</dbReference>
<dbReference type="GO" id="GO:0000932">
    <property type="term" value="C:P-body"/>
    <property type="evidence" value="ECO:0007669"/>
    <property type="project" value="TreeGrafter"/>
</dbReference>
<dbReference type="Pfam" id="PF00929">
    <property type="entry name" value="RNase_T"/>
    <property type="match status" value="1"/>
</dbReference>
<dbReference type="InterPro" id="IPR050785">
    <property type="entry name" value="PAN2-PAN3_catalytic_subunit"/>
</dbReference>
<name>A0A8R1HXT5_CAEJA</name>
<dbReference type="GO" id="GO:0004535">
    <property type="term" value="F:poly(A)-specific ribonuclease activity"/>
    <property type="evidence" value="ECO:0007669"/>
    <property type="project" value="TreeGrafter"/>
</dbReference>
<dbReference type="SMART" id="SM00479">
    <property type="entry name" value="EXOIII"/>
    <property type="match status" value="1"/>
</dbReference>
<dbReference type="AlphaFoldDB" id="A0A8R1HXT5"/>
<dbReference type="InterPro" id="IPR012337">
    <property type="entry name" value="RNaseH-like_sf"/>
</dbReference>
<evidence type="ECO:0000313" key="2">
    <source>
        <dbReference type="EnsemblMetazoa" id="CJA11590.1"/>
    </source>
</evidence>
<dbReference type="InterPro" id="IPR036322">
    <property type="entry name" value="WD40_repeat_dom_sf"/>
</dbReference>
<dbReference type="InterPro" id="IPR048841">
    <property type="entry name" value="PAN2_N"/>
</dbReference>
<protein>
    <submittedName>
        <fullName evidence="2">USP domain-containing protein</fullName>
    </submittedName>
</protein>
<dbReference type="PANTHER" id="PTHR15728:SF0">
    <property type="entry name" value="PAN2-PAN3 DEADENYLATION COMPLEX CATALYTIC SUBUNIT PAN2"/>
    <property type="match status" value="1"/>
</dbReference>
<dbReference type="SUPFAM" id="SSF54001">
    <property type="entry name" value="Cysteine proteinases"/>
    <property type="match status" value="1"/>
</dbReference>
<dbReference type="InterPro" id="IPR013520">
    <property type="entry name" value="Ribonucl_H"/>
</dbReference>
<sequence>MATASTSQGNEWRFVNQFSANNERTQNPVSCVRFDSHEEILWVGSTTGNVNAYLPTITTNCHKYAGFVASKVSAIHALEPTESAIFSLTDACLRANTRQGIPIAKFTSPSMTKLSALCHIPNSTNFILGGRQQKLITYDYAKEKEIRTTELNENAAVIIRYNGACTFTADESGNVHIKSSKNFETIHSIQAHGERVLDFDVHGNKLITCGISLNSRHKNTDQFMKVYDLRNYRAQAPIGMPISPRFVRFIPSYCDRVCIVYQMPGVPNVPLWSNYMGAIKMFDLESNSNSVTLPIESATITALDFSSNKQFMTMGNEFSVVSLFADRDGAMINNNSATTICAPPPVQPPLSFSIEDQLQSIGAIPLPYPDAPFLSDWPTGYTEILHRRFKPKSSPKKEKTVHYAKQIENPRHNTKLKKHNIVPYILQDPIILERRAEDSSSPVPNQKADQIARLCVSKLYRKPQPPQKIGPRRQDETLETYTWNVIKHLTMLSPCSIHMLANTVVHVVHSLSPLRNIVMRHICPKDWCITCELHFLFTTFAAQITTDITTTNLAWALARNGVQMNRGNLFTALPQIINAVFNDLAAKSREDSVFATSPEPPADSPMTSQLSRLYRCTECGAAQPVESDEQTILTLQYQQIQKATLCQMIEKTLNNEEISVEEKKCFECENTSHMEMKRQIRELSPVLLIDTNTASPGFLEFWRNQIANFERKPPQSVQNVPPSPADAKHCKFGADCNRGDCKFKHGLTNWVEEQSRLLENVDSTEWQHYIPSRIAAQITEGICRFSDISDVPDYDEPSATIYELDAMIDLIGTGYQPATWTHPVTLLRESPISSTEWTLINEQLVSQLHSHEARHLNERWKLPALLVYKKKRFEVEVKVQKIPEELFFVEDSLAAHGAPSKAIRTVDELPKKGELIGLDCEFIKIQTTLLEFNSSEKQKEKKKSPEVFTQMKAIGRASAVNSTGEILIFDDHVLLPDDVEPTNYLTEFSGIVAEDLSATQSSKYLISHKRLLLRILVLHQRGVIFVGHALQNDFGVMNFHCSESQVIDTVYLWKKETDRMLSLRFLALITCGEEIQKAAHDSVIDAQTALKVYRKYQEIIEKDEMSDYLPKIFSFIPAESPNHSASPLVVYTTPIKTLSEDPTAGAPKSI</sequence>
<dbReference type="Gene3D" id="2.130.10.10">
    <property type="entry name" value="YVTN repeat-like/Quinoprotein amine dehydrogenase"/>
    <property type="match status" value="1"/>
</dbReference>